<dbReference type="EMBL" id="GBRH01198956">
    <property type="protein sequence ID" value="JAD98939.1"/>
    <property type="molecule type" value="Transcribed_RNA"/>
</dbReference>
<accession>A0A0A9EDT1</accession>
<reference evidence="2" key="1">
    <citation type="submission" date="2014-09" db="EMBL/GenBank/DDBJ databases">
        <authorList>
            <person name="Magalhaes I.L.F."/>
            <person name="Oliveira U."/>
            <person name="Santos F.R."/>
            <person name="Vidigal T.H.D.A."/>
            <person name="Brescovit A.D."/>
            <person name="Santos A.J."/>
        </authorList>
    </citation>
    <scope>NUCLEOTIDE SEQUENCE</scope>
    <source>
        <tissue evidence="2">Shoot tissue taken approximately 20 cm above the soil surface</tissue>
    </source>
</reference>
<proteinExistence type="predicted"/>
<feature type="region of interest" description="Disordered" evidence="1">
    <location>
        <begin position="1"/>
        <end position="21"/>
    </location>
</feature>
<evidence type="ECO:0000256" key="1">
    <source>
        <dbReference type="SAM" id="MobiDB-lite"/>
    </source>
</evidence>
<name>A0A0A9EDT1_ARUDO</name>
<sequence>MAGYLSETSFSPYPTSTKQII</sequence>
<evidence type="ECO:0000313" key="2">
    <source>
        <dbReference type="EMBL" id="JAD98939.1"/>
    </source>
</evidence>
<dbReference type="AlphaFoldDB" id="A0A0A9EDT1"/>
<reference evidence="2" key="2">
    <citation type="journal article" date="2015" name="Data Brief">
        <title>Shoot transcriptome of the giant reed, Arundo donax.</title>
        <authorList>
            <person name="Barrero R.A."/>
            <person name="Guerrero F.D."/>
            <person name="Moolhuijzen P."/>
            <person name="Goolsby J.A."/>
            <person name="Tidwell J."/>
            <person name="Bellgard S.E."/>
            <person name="Bellgard M.I."/>
        </authorList>
    </citation>
    <scope>NUCLEOTIDE SEQUENCE</scope>
    <source>
        <tissue evidence="2">Shoot tissue taken approximately 20 cm above the soil surface</tissue>
    </source>
</reference>
<organism evidence="2">
    <name type="scientific">Arundo donax</name>
    <name type="common">Giant reed</name>
    <name type="synonym">Donax arundinaceus</name>
    <dbReference type="NCBI Taxonomy" id="35708"/>
    <lineage>
        <taxon>Eukaryota</taxon>
        <taxon>Viridiplantae</taxon>
        <taxon>Streptophyta</taxon>
        <taxon>Embryophyta</taxon>
        <taxon>Tracheophyta</taxon>
        <taxon>Spermatophyta</taxon>
        <taxon>Magnoliopsida</taxon>
        <taxon>Liliopsida</taxon>
        <taxon>Poales</taxon>
        <taxon>Poaceae</taxon>
        <taxon>PACMAD clade</taxon>
        <taxon>Arundinoideae</taxon>
        <taxon>Arundineae</taxon>
        <taxon>Arundo</taxon>
    </lineage>
</organism>
<protein>
    <submittedName>
        <fullName evidence="2">Uncharacterized protein</fullName>
    </submittedName>
</protein>